<organism evidence="8 9">
    <name type="scientific">Neorhodopirellula lusitana</name>
    <dbReference type="NCBI Taxonomy" id="445327"/>
    <lineage>
        <taxon>Bacteria</taxon>
        <taxon>Pseudomonadati</taxon>
        <taxon>Planctomycetota</taxon>
        <taxon>Planctomycetia</taxon>
        <taxon>Pirellulales</taxon>
        <taxon>Pirellulaceae</taxon>
        <taxon>Neorhodopirellula</taxon>
    </lineage>
</organism>
<evidence type="ECO:0000256" key="6">
    <source>
        <dbReference type="SAM" id="SignalP"/>
    </source>
</evidence>
<evidence type="ECO:0000256" key="5">
    <source>
        <dbReference type="SAM" id="MobiDB-lite"/>
    </source>
</evidence>
<dbReference type="InterPro" id="IPR000917">
    <property type="entry name" value="Sulfatase_N"/>
</dbReference>
<dbReference type="Pfam" id="PF14707">
    <property type="entry name" value="Sulfatase_C"/>
    <property type="match status" value="1"/>
</dbReference>
<dbReference type="PROSITE" id="PS00523">
    <property type="entry name" value="SULFATASE_1"/>
    <property type="match status" value="1"/>
</dbReference>
<feature type="domain" description="Sulfatase N-terminal" evidence="7">
    <location>
        <begin position="25"/>
        <end position="360"/>
    </location>
</feature>
<dbReference type="PANTHER" id="PTHR42693:SF53">
    <property type="entry name" value="ENDO-4-O-SULFATASE"/>
    <property type="match status" value="1"/>
</dbReference>
<comment type="similarity">
    <text evidence="1">Belongs to the sulfatase family.</text>
</comment>
<keyword evidence="4" id="KW-0106">Calcium</keyword>
<proteinExistence type="inferred from homology"/>
<protein>
    <submittedName>
        <fullName evidence="8">Arylsulfatase A</fullName>
    </submittedName>
</protein>
<reference evidence="8 9" key="1">
    <citation type="submission" date="2017-05" db="EMBL/GenBank/DDBJ databases">
        <authorList>
            <person name="Varghese N."/>
            <person name="Submissions S."/>
        </authorList>
    </citation>
    <scope>NUCLEOTIDE SEQUENCE [LARGE SCALE GENOMIC DNA]</scope>
    <source>
        <strain evidence="8 9">DSM 25457</strain>
    </source>
</reference>
<dbReference type="Gene3D" id="3.40.720.10">
    <property type="entry name" value="Alkaline Phosphatase, subunit A"/>
    <property type="match status" value="1"/>
</dbReference>
<accession>A0ABY1PQ33</accession>
<dbReference type="InterPro" id="IPR024607">
    <property type="entry name" value="Sulfatase_CS"/>
</dbReference>
<evidence type="ECO:0000256" key="3">
    <source>
        <dbReference type="ARBA" id="ARBA00022801"/>
    </source>
</evidence>
<sequence>MNLKQLMIAAVLLLIAGPLQAAPMNVIIILTDDQGYEDLGCFGSTRIKTPNIDQMAAEGIKLTSFYTAASVCSPSRAALLTGRMPKRAGVPAVLFPYSQTGLPEDEITIAELLKTKDYATGIVGKWHLGHLPKYLPINQGFDSYFGLPYSNDMSIAKELAIASEPKLHRGWTMDQLNADVVQYQHDYKSMKNVMPLMRGQEVIEYPVDQSQLTKRYTEEAVQFIHQNRDHPFFLYLPHSMPHNPIHVSEAFDGVSGSGRYCDSIEEIDWSVGEIRKAVSKAGLDQHTFIVYCSDNGPANRRKSLRGSSAGPLRGFKFDTFEGGQRVPAVLWAPSVIPPGSVSNEILSTLDLLPTIAHYVDVAMPRDRVFDGYDISDVLEGKSKKSPRHEMYFYKANSEMIDGIRAGDWKYLKEGDRRPLKPTADQSANQPTRTKEPMLFHLNQDLGERTNLHRKYPEKVEELKRKMKAFDATIQ</sequence>
<keyword evidence="9" id="KW-1185">Reference proteome</keyword>
<dbReference type="SUPFAM" id="SSF53649">
    <property type="entry name" value="Alkaline phosphatase-like"/>
    <property type="match status" value="1"/>
</dbReference>
<keyword evidence="6" id="KW-0732">Signal</keyword>
<gene>
    <name evidence="8" type="ORF">SAMN06265222_101722</name>
</gene>
<dbReference type="CDD" id="cd16026">
    <property type="entry name" value="GALNS_like"/>
    <property type="match status" value="1"/>
</dbReference>
<dbReference type="InterPro" id="IPR017850">
    <property type="entry name" value="Alkaline_phosphatase_core_sf"/>
</dbReference>
<evidence type="ECO:0000256" key="1">
    <source>
        <dbReference type="ARBA" id="ARBA00008779"/>
    </source>
</evidence>
<evidence type="ECO:0000313" key="9">
    <source>
        <dbReference type="Proteomes" id="UP001158067"/>
    </source>
</evidence>
<feature type="chain" id="PRO_5047153499" evidence="6">
    <location>
        <begin position="22"/>
        <end position="474"/>
    </location>
</feature>
<dbReference type="InterPro" id="IPR050738">
    <property type="entry name" value="Sulfatase"/>
</dbReference>
<evidence type="ECO:0000313" key="8">
    <source>
        <dbReference type="EMBL" id="SMP42145.1"/>
    </source>
</evidence>
<feature type="signal peptide" evidence="6">
    <location>
        <begin position="1"/>
        <end position="21"/>
    </location>
</feature>
<dbReference type="EMBL" id="FXUG01000001">
    <property type="protein sequence ID" value="SMP42145.1"/>
    <property type="molecule type" value="Genomic_DNA"/>
</dbReference>
<name>A0ABY1PQ33_9BACT</name>
<dbReference type="PANTHER" id="PTHR42693">
    <property type="entry name" value="ARYLSULFATASE FAMILY MEMBER"/>
    <property type="match status" value="1"/>
</dbReference>
<dbReference type="Pfam" id="PF00884">
    <property type="entry name" value="Sulfatase"/>
    <property type="match status" value="1"/>
</dbReference>
<evidence type="ECO:0000256" key="4">
    <source>
        <dbReference type="ARBA" id="ARBA00022837"/>
    </source>
</evidence>
<dbReference type="Proteomes" id="UP001158067">
    <property type="component" value="Unassembled WGS sequence"/>
</dbReference>
<feature type="region of interest" description="Disordered" evidence="5">
    <location>
        <begin position="415"/>
        <end position="435"/>
    </location>
</feature>
<evidence type="ECO:0000256" key="2">
    <source>
        <dbReference type="ARBA" id="ARBA00022723"/>
    </source>
</evidence>
<keyword evidence="3" id="KW-0378">Hydrolase</keyword>
<comment type="caution">
    <text evidence="8">The sequence shown here is derived from an EMBL/GenBank/DDBJ whole genome shotgun (WGS) entry which is preliminary data.</text>
</comment>
<evidence type="ECO:0000259" key="7">
    <source>
        <dbReference type="Pfam" id="PF00884"/>
    </source>
</evidence>
<keyword evidence="2" id="KW-0479">Metal-binding</keyword>
<dbReference type="Gene3D" id="3.30.1120.10">
    <property type="match status" value="1"/>
</dbReference>